<dbReference type="AlphaFoldDB" id="A0A7W6E6N5"/>
<gene>
    <name evidence="1" type="ORF">GGR95_000377</name>
</gene>
<name>A0A7W6E6N5_9RHOB</name>
<evidence type="ECO:0000313" key="2">
    <source>
        <dbReference type="Proteomes" id="UP000530268"/>
    </source>
</evidence>
<proteinExistence type="predicted"/>
<keyword evidence="2" id="KW-1185">Reference proteome</keyword>
<comment type="caution">
    <text evidence="1">The sequence shown here is derived from an EMBL/GenBank/DDBJ whole genome shotgun (WGS) entry which is preliminary data.</text>
</comment>
<dbReference type="EMBL" id="JACIEI010000001">
    <property type="protein sequence ID" value="MBB3992758.1"/>
    <property type="molecule type" value="Genomic_DNA"/>
</dbReference>
<protein>
    <submittedName>
        <fullName evidence="1">Uncharacterized protein</fullName>
    </submittedName>
</protein>
<evidence type="ECO:0000313" key="1">
    <source>
        <dbReference type="EMBL" id="MBB3992758.1"/>
    </source>
</evidence>
<organism evidence="1 2">
    <name type="scientific">Sulfitobacter undariae</name>
    <dbReference type="NCBI Taxonomy" id="1563671"/>
    <lineage>
        <taxon>Bacteria</taxon>
        <taxon>Pseudomonadati</taxon>
        <taxon>Pseudomonadota</taxon>
        <taxon>Alphaproteobacteria</taxon>
        <taxon>Rhodobacterales</taxon>
        <taxon>Roseobacteraceae</taxon>
        <taxon>Sulfitobacter</taxon>
    </lineage>
</organism>
<sequence length="163" mass="18673">MNAAVTPRATLSAHRTLIPIAAKVQFEPILLKKSILERDWRFSRRYRRVRNFWRGGRQKVRPAPRCASPDCSPTSALGFCNQRKSGEKLSLSDFRLFQQNKPSLSNFCDAANVCYRVVVRNLPQPSGFWAGFLTAQIEIVCGRVKKEGVWTPLSDSKMELWWT</sequence>
<reference evidence="1 2" key="1">
    <citation type="submission" date="2020-08" db="EMBL/GenBank/DDBJ databases">
        <title>Genomic Encyclopedia of Type Strains, Phase IV (KMG-IV): sequencing the most valuable type-strain genomes for metagenomic binning, comparative biology and taxonomic classification.</title>
        <authorList>
            <person name="Goeker M."/>
        </authorList>
    </citation>
    <scope>NUCLEOTIDE SEQUENCE [LARGE SCALE GENOMIC DNA]</scope>
    <source>
        <strain evidence="1 2">DSM 102234</strain>
    </source>
</reference>
<accession>A0A7W6E6N5</accession>
<dbReference type="Proteomes" id="UP000530268">
    <property type="component" value="Unassembled WGS sequence"/>
</dbReference>